<feature type="domain" description="BOP1 N-terminal" evidence="9">
    <location>
        <begin position="149"/>
        <end position="409"/>
    </location>
</feature>
<dbReference type="GeneID" id="8443012"/>
<dbReference type="EMBL" id="CH476617">
    <property type="protein sequence ID" value="EEP80913.1"/>
    <property type="molecule type" value="Genomic_DNA"/>
</dbReference>
<gene>
    <name evidence="6" type="primary">ERB1</name>
    <name evidence="10" type="ORF">UREG_05755</name>
</gene>
<keyword evidence="2 6" id="KW-0698">rRNA processing</keyword>
<dbReference type="Proteomes" id="UP000002058">
    <property type="component" value="Unassembled WGS sequence"/>
</dbReference>
<dbReference type="PROSITE" id="PS50082">
    <property type="entry name" value="WD_REPEATS_2"/>
    <property type="match status" value="1"/>
</dbReference>
<dbReference type="FunCoup" id="C4JTG6">
    <property type="interactions" value="903"/>
</dbReference>
<dbReference type="InParanoid" id="C4JTG6"/>
<evidence type="ECO:0000313" key="11">
    <source>
        <dbReference type="Proteomes" id="UP000002058"/>
    </source>
</evidence>
<dbReference type="Pfam" id="PF08145">
    <property type="entry name" value="BOP1NT"/>
    <property type="match status" value="1"/>
</dbReference>
<evidence type="ECO:0000256" key="3">
    <source>
        <dbReference type="ARBA" id="ARBA00022574"/>
    </source>
</evidence>
<comment type="similarity">
    <text evidence="6">Belongs to the WD repeat BOP1/ERB1 family.</text>
</comment>
<feature type="region of interest" description="Disordered" evidence="8">
    <location>
        <begin position="1"/>
        <end position="130"/>
    </location>
</feature>
<sequence>MDRSKGSKKRKAITKDIDEDPSVVSGNEYELEALDRNDSDDSDDASDSEIELIPDFSSDEGEDYNEIDSDEIPSDTEPNQSAKNGINLSRIEDRSDEFTEDDEPNFRIEKDANGNDRYIYPEINPDDNSEYSEVDEEANVIGDIPLSFYDQYPHIGYNINGKRIMRPAKGQALDALLDSIEIPKGWTGLTDPSTGKPLELSQDELELLRKFQMNEVTQDGYDPYQPTIEYFTSKQEIMPLSAAPEPKRRFVPSKHEAKRVMKLVKAIREGRILPYKPPEEADESQEGVQTYDLWANEAPRPDHPMNIPAPKLPPPGYDESYHPPPEYLPDKKEKEEWENQDEEDREKEYLPRDYSALRKVPGYDRFVKEKFERCLDLYLAPRVRRSKLNIDPESLLPKLPSPEELKPFPTTCSTLFKGHRGRVRSLEIDPTGVWLATGGDDGTIRVWELLTGRQLWSAEISDEDAVNVVRWRPGKEVVMLAASAGDSIYLAVPEILNPELESASLEALDAGWGYAASAATGPSSTKKTSSLQWTRPSSALADSGVYAVIPLGYIAKSLSWHRRGDYFVTVCPGTSTPASLAIAIHTLSKHLTQYPFRRRLKGGGSPQVAHFHPSKPILFVANQRSIRAYDLSRQTLVKILRPGARWISSFDISSDFPPPLPAVIIFIGWAPTTDGCSGMISIFLIVPIRPLRYHQKGYSTSQIPPTLSSFCGLE</sequence>
<evidence type="ECO:0000259" key="9">
    <source>
        <dbReference type="SMART" id="SM01035"/>
    </source>
</evidence>
<dbReference type="SUPFAM" id="SSF50978">
    <property type="entry name" value="WD40 repeat-like"/>
    <property type="match status" value="1"/>
</dbReference>
<keyword evidence="5 6" id="KW-0539">Nucleus</keyword>
<dbReference type="GO" id="GO:0070545">
    <property type="term" value="C:PeBoW complex"/>
    <property type="evidence" value="ECO:0007669"/>
    <property type="project" value="EnsemblFungi"/>
</dbReference>
<dbReference type="InterPro" id="IPR036322">
    <property type="entry name" value="WD40_repeat_dom_sf"/>
</dbReference>
<feature type="compositionally biased region" description="Basic and acidic residues" evidence="8">
    <location>
        <begin position="104"/>
        <end position="114"/>
    </location>
</feature>
<dbReference type="GO" id="GO:0070180">
    <property type="term" value="F:large ribosomal subunit rRNA binding"/>
    <property type="evidence" value="ECO:0007669"/>
    <property type="project" value="EnsemblFungi"/>
</dbReference>
<dbReference type="OrthoDB" id="5571054at2759"/>
<evidence type="ECO:0000256" key="6">
    <source>
        <dbReference type="HAMAP-Rule" id="MF_03027"/>
    </source>
</evidence>
<dbReference type="PROSITE" id="PS00678">
    <property type="entry name" value="WD_REPEATS_1"/>
    <property type="match status" value="1"/>
</dbReference>
<dbReference type="InterPro" id="IPR015943">
    <property type="entry name" value="WD40/YVTN_repeat-like_dom_sf"/>
</dbReference>
<keyword evidence="4" id="KW-0677">Repeat</keyword>
<dbReference type="SMART" id="SM00320">
    <property type="entry name" value="WD40"/>
    <property type="match status" value="1"/>
</dbReference>
<organism evidence="10 11">
    <name type="scientific">Uncinocarpus reesii (strain UAMH 1704)</name>
    <dbReference type="NCBI Taxonomy" id="336963"/>
    <lineage>
        <taxon>Eukaryota</taxon>
        <taxon>Fungi</taxon>
        <taxon>Dikarya</taxon>
        <taxon>Ascomycota</taxon>
        <taxon>Pezizomycotina</taxon>
        <taxon>Eurotiomycetes</taxon>
        <taxon>Eurotiomycetidae</taxon>
        <taxon>Onygenales</taxon>
        <taxon>Onygenaceae</taxon>
        <taxon>Uncinocarpus</taxon>
    </lineage>
</organism>
<evidence type="ECO:0000256" key="2">
    <source>
        <dbReference type="ARBA" id="ARBA00022552"/>
    </source>
</evidence>
<dbReference type="InterPro" id="IPR001680">
    <property type="entry name" value="WD40_rpt"/>
</dbReference>
<dbReference type="VEuPathDB" id="FungiDB:UREG_05755"/>
<dbReference type="SMART" id="SM01035">
    <property type="entry name" value="BOP1NT"/>
    <property type="match status" value="1"/>
</dbReference>
<dbReference type="STRING" id="336963.C4JTG6"/>
<dbReference type="GO" id="GO:0000466">
    <property type="term" value="P:maturation of 5.8S rRNA from tricistronic rRNA transcript (SSU-rRNA, 5.8S rRNA, LSU-rRNA)"/>
    <property type="evidence" value="ECO:0007669"/>
    <property type="project" value="UniProtKB-UniRule"/>
</dbReference>
<feature type="compositionally biased region" description="Acidic residues" evidence="8">
    <location>
        <begin position="40"/>
        <end position="74"/>
    </location>
</feature>
<protein>
    <recommendedName>
        <fullName evidence="6">Ribosome biogenesis protein ERB1</fullName>
    </recommendedName>
    <alternativeName>
        <fullName evidence="6">Eukaryotic ribosome biogenesis protein 1</fullName>
    </alternativeName>
</protein>
<evidence type="ECO:0000256" key="5">
    <source>
        <dbReference type="ARBA" id="ARBA00023242"/>
    </source>
</evidence>
<dbReference type="RefSeq" id="XP_002585066.1">
    <property type="nucleotide sequence ID" value="XM_002585020.1"/>
</dbReference>
<evidence type="ECO:0000256" key="1">
    <source>
        <dbReference type="ARBA" id="ARBA00022517"/>
    </source>
</evidence>
<dbReference type="HAMAP" id="MF_03027">
    <property type="entry name" value="BOP1"/>
    <property type="match status" value="1"/>
</dbReference>
<dbReference type="PANTHER" id="PTHR17605">
    <property type="entry name" value="RIBOSOME BIOGENESIS PROTEIN BOP1 BLOCK OF PROLIFERATION 1 PROTEIN"/>
    <property type="match status" value="1"/>
</dbReference>
<dbReference type="GO" id="GO:0030687">
    <property type="term" value="C:preribosome, large subunit precursor"/>
    <property type="evidence" value="ECO:0007669"/>
    <property type="project" value="UniProtKB-UniRule"/>
</dbReference>
<dbReference type="GO" id="GO:0005654">
    <property type="term" value="C:nucleoplasm"/>
    <property type="evidence" value="ECO:0007669"/>
    <property type="project" value="UniProtKB-SubCell"/>
</dbReference>
<dbReference type="PANTHER" id="PTHR17605:SF0">
    <property type="entry name" value="RIBOSOME BIOGENESIS PROTEIN BOP1"/>
    <property type="match status" value="1"/>
</dbReference>
<dbReference type="InterPro" id="IPR012953">
    <property type="entry name" value="BOP1_N_dom"/>
</dbReference>
<comment type="subcellular location">
    <subcellularLocation>
        <location evidence="6">Nucleus</location>
        <location evidence="6">Nucleolus</location>
    </subcellularLocation>
    <subcellularLocation>
        <location evidence="6">Nucleus</location>
        <location evidence="6">Nucleoplasm</location>
    </subcellularLocation>
</comment>
<comment type="subunit">
    <text evidence="6">Component of the NOP7 complex, composed of ERB1, NOP7 and YTM1. Within the NOP7 complex ERB1 appears to interact directly with NOP7 and YTM1. The NOP7 complex also associates with the 66S pre-ribosome.</text>
</comment>
<dbReference type="AlphaFoldDB" id="C4JTG6"/>
<dbReference type="Pfam" id="PF00400">
    <property type="entry name" value="WD40"/>
    <property type="match status" value="1"/>
</dbReference>
<dbReference type="HOGENOM" id="CLU_011390_0_1_1"/>
<dbReference type="KEGG" id="ure:UREG_05755"/>
<dbReference type="InterPro" id="IPR019775">
    <property type="entry name" value="WD40_repeat_CS"/>
</dbReference>
<feature type="compositionally biased region" description="Basic residues" evidence="8">
    <location>
        <begin position="1"/>
        <end position="12"/>
    </location>
</feature>
<keyword evidence="11" id="KW-1185">Reference proteome</keyword>
<dbReference type="GO" id="GO:0000463">
    <property type="term" value="P:maturation of LSU-rRNA from tricistronic rRNA transcript (SSU-rRNA, 5.8S rRNA, LSU-rRNA)"/>
    <property type="evidence" value="ECO:0007669"/>
    <property type="project" value="UniProtKB-UniRule"/>
</dbReference>
<name>C4JTG6_UNCRE</name>
<feature type="compositionally biased region" description="Basic and acidic residues" evidence="8">
    <location>
        <begin position="328"/>
        <end position="337"/>
    </location>
</feature>
<keyword evidence="3 7" id="KW-0853">WD repeat</keyword>
<dbReference type="GO" id="GO:0043021">
    <property type="term" value="F:ribonucleoprotein complex binding"/>
    <property type="evidence" value="ECO:0007669"/>
    <property type="project" value="UniProtKB-UniRule"/>
</dbReference>
<reference evidence="11" key="1">
    <citation type="journal article" date="2009" name="Genome Res.">
        <title>Comparative genomic analyses of the human fungal pathogens Coccidioides and their relatives.</title>
        <authorList>
            <person name="Sharpton T.J."/>
            <person name="Stajich J.E."/>
            <person name="Rounsley S.D."/>
            <person name="Gardner M.J."/>
            <person name="Wortman J.R."/>
            <person name="Jordar V.S."/>
            <person name="Maiti R."/>
            <person name="Kodira C.D."/>
            <person name="Neafsey D.E."/>
            <person name="Zeng Q."/>
            <person name="Hung C.-Y."/>
            <person name="McMahan C."/>
            <person name="Muszewska A."/>
            <person name="Grynberg M."/>
            <person name="Mandel M.A."/>
            <person name="Kellner E.M."/>
            <person name="Barker B.M."/>
            <person name="Galgiani J.N."/>
            <person name="Orbach M.J."/>
            <person name="Kirkland T.N."/>
            <person name="Cole G.T."/>
            <person name="Henn M.R."/>
            <person name="Birren B.W."/>
            <person name="Taylor J.W."/>
        </authorList>
    </citation>
    <scope>NUCLEOTIDE SEQUENCE [LARGE SCALE GENOMIC DNA]</scope>
    <source>
        <strain evidence="11">UAMH 1704</strain>
    </source>
</reference>
<keyword evidence="1 6" id="KW-0690">Ribosome biogenesis</keyword>
<feature type="compositionally biased region" description="Polar residues" evidence="8">
    <location>
        <begin position="76"/>
        <end position="87"/>
    </location>
</feature>
<evidence type="ECO:0000256" key="8">
    <source>
        <dbReference type="SAM" id="MobiDB-lite"/>
    </source>
</evidence>
<dbReference type="InterPro" id="IPR028598">
    <property type="entry name" value="BOP1/Erb1"/>
</dbReference>
<comment type="function">
    <text evidence="6">Component of the NOP7 complex, which is required for maturation of the 25S and 5.8S ribosomal RNAs and formation of the 60S ribosome.</text>
</comment>
<feature type="repeat" description="WD" evidence="7">
    <location>
        <begin position="416"/>
        <end position="457"/>
    </location>
</feature>
<dbReference type="eggNOG" id="KOG0650">
    <property type="taxonomic scope" value="Eukaryota"/>
</dbReference>
<feature type="region of interest" description="Disordered" evidence="8">
    <location>
        <begin position="296"/>
        <end position="348"/>
    </location>
</feature>
<dbReference type="PROSITE" id="PS50294">
    <property type="entry name" value="WD_REPEATS_REGION"/>
    <property type="match status" value="1"/>
</dbReference>
<accession>C4JTG6</accession>
<evidence type="ECO:0000313" key="10">
    <source>
        <dbReference type="EMBL" id="EEP80913.1"/>
    </source>
</evidence>
<feature type="compositionally biased region" description="Pro residues" evidence="8">
    <location>
        <begin position="310"/>
        <end position="327"/>
    </location>
</feature>
<proteinExistence type="inferred from homology"/>
<evidence type="ECO:0000256" key="7">
    <source>
        <dbReference type="PROSITE-ProRule" id="PRU00221"/>
    </source>
</evidence>
<dbReference type="OMA" id="LEVANPM"/>
<evidence type="ECO:0000256" key="4">
    <source>
        <dbReference type="ARBA" id="ARBA00022737"/>
    </source>
</evidence>
<dbReference type="Gene3D" id="2.130.10.10">
    <property type="entry name" value="YVTN repeat-like/Quinoprotein amine dehydrogenase"/>
    <property type="match status" value="1"/>
</dbReference>